<organism evidence="9 10">
    <name type="scientific">Pseudoalteromonas obscura</name>
    <dbReference type="NCBI Taxonomy" id="3048491"/>
    <lineage>
        <taxon>Bacteria</taxon>
        <taxon>Pseudomonadati</taxon>
        <taxon>Pseudomonadota</taxon>
        <taxon>Gammaproteobacteria</taxon>
        <taxon>Alteromonadales</taxon>
        <taxon>Pseudoalteromonadaceae</taxon>
        <taxon>Pseudoalteromonas</taxon>
    </lineage>
</organism>
<dbReference type="InterPro" id="IPR005101">
    <property type="entry name" value="Cryptochr/Photolyase_FAD-bd"/>
</dbReference>
<keyword evidence="5 7" id="KW-0274">FAD</keyword>
<evidence type="ECO:0000259" key="8">
    <source>
        <dbReference type="PROSITE" id="PS51645"/>
    </source>
</evidence>
<evidence type="ECO:0000256" key="1">
    <source>
        <dbReference type="ARBA" id="ARBA00001932"/>
    </source>
</evidence>
<dbReference type="InterPro" id="IPR036155">
    <property type="entry name" value="Crypto/Photolyase_N_sf"/>
</dbReference>
<dbReference type="InterPro" id="IPR006050">
    <property type="entry name" value="DNA_photolyase_N"/>
</dbReference>
<dbReference type="Proteomes" id="UP001231915">
    <property type="component" value="Unassembled WGS sequence"/>
</dbReference>
<dbReference type="Pfam" id="PF00875">
    <property type="entry name" value="DNA_photolyase"/>
    <property type="match status" value="1"/>
</dbReference>
<dbReference type="SUPFAM" id="SSF48173">
    <property type="entry name" value="Cryptochrome/photolyase FAD-binding domain"/>
    <property type="match status" value="1"/>
</dbReference>
<evidence type="ECO:0000256" key="5">
    <source>
        <dbReference type="ARBA" id="ARBA00022827"/>
    </source>
</evidence>
<keyword evidence="6 7" id="KW-0157">Chromophore</keyword>
<evidence type="ECO:0000256" key="4">
    <source>
        <dbReference type="ARBA" id="ARBA00022630"/>
    </source>
</evidence>
<dbReference type="PANTHER" id="PTHR11455:SF9">
    <property type="entry name" value="CRYPTOCHROME CIRCADIAN CLOCK 5 ISOFORM X1"/>
    <property type="match status" value="1"/>
</dbReference>
<evidence type="ECO:0000256" key="2">
    <source>
        <dbReference type="ARBA" id="ARBA00001974"/>
    </source>
</evidence>
<evidence type="ECO:0000256" key="7">
    <source>
        <dbReference type="RuleBase" id="RU004182"/>
    </source>
</evidence>
<keyword evidence="9" id="KW-0456">Lyase</keyword>
<comment type="similarity">
    <text evidence="3">Belongs to the DNA photolyase class-1 family.</text>
</comment>
<keyword evidence="4 7" id="KW-0285">Flavoprotein</keyword>
<dbReference type="EC" id="4.1.99.3" evidence="9"/>
<comment type="caution">
    <text evidence="9">The sequence shown here is derived from an EMBL/GenBank/DDBJ whole genome shotgun (WGS) entry which is preliminary data.</text>
</comment>
<sequence length="484" mass="56376">MGVSLVWLKRDLRLKDHAALHKATQSGSPVLLFYCFEPNVVKDKHTSRRHLRFITQSLEDIAQNIPSGSLYCAYGEILDVLEQINQQVGIDGLYSHQEIGLGLTFDRDKQVSQWCDECDITWLEFPQGAVVRGLTMRTYWDKHWQQVMRGQLYDVDCNQVNWFSGGNHFNRHVDLARFKYEEDAADFQKGGETQAWYVIDSFFDYRGKEYAFSLSSPEKSQKHCSRLSAHLAWGNVSLKQVYQSVLANWKKPQWRRSLVAFTSRLHWHCHFIQKFESECEMEFRCVNRAFEGMPRIAGDQFTVRLRAWETGHTGIPMVDACMRSLIKTGYLNFRMRAMLVSFLCHHLELDWRAGVAHLAKLFLDFEPGIHYSQFQMQAGVTGINTIRIYNPVKQGQEKDPEGIFVKKWVPELSNIPAPLVHSPWDLSEMEQLMYGIEIGSDYPSPIINLKESYTKAQALLWHWKKREDVTMESKRILATHVRER</sequence>
<name>A0ABT7EJ65_9GAMM</name>
<dbReference type="Gene3D" id="1.10.579.10">
    <property type="entry name" value="DNA Cyclobutane Dipyrimidine Photolyase, subunit A, domain 3"/>
    <property type="match status" value="1"/>
</dbReference>
<dbReference type="EMBL" id="JASJUT010000003">
    <property type="protein sequence ID" value="MDK2595087.1"/>
    <property type="molecule type" value="Genomic_DNA"/>
</dbReference>
<dbReference type="Gene3D" id="1.25.40.80">
    <property type="match status" value="1"/>
</dbReference>
<gene>
    <name evidence="9" type="ORF">QNM18_08555</name>
</gene>
<proteinExistence type="inferred from homology"/>
<dbReference type="Gene3D" id="3.40.50.620">
    <property type="entry name" value="HUPs"/>
    <property type="match status" value="1"/>
</dbReference>
<comment type="similarity">
    <text evidence="7">Belongs to the DNA photolyase family.</text>
</comment>
<comment type="cofactor">
    <cofactor evidence="1">
        <name>(6R)-5,10-methylene-5,6,7,8-tetrahydrofolate</name>
        <dbReference type="ChEBI" id="CHEBI:15636"/>
    </cofactor>
</comment>
<dbReference type="InterPro" id="IPR036134">
    <property type="entry name" value="Crypto/Photolyase_FAD-like_sf"/>
</dbReference>
<evidence type="ECO:0000313" key="9">
    <source>
        <dbReference type="EMBL" id="MDK2595087.1"/>
    </source>
</evidence>
<feature type="domain" description="Photolyase/cryptochrome alpha/beta" evidence="8">
    <location>
        <begin position="2"/>
        <end position="130"/>
    </location>
</feature>
<comment type="cofactor">
    <cofactor evidence="2">
        <name>FAD</name>
        <dbReference type="ChEBI" id="CHEBI:57692"/>
    </cofactor>
</comment>
<dbReference type="InterPro" id="IPR014729">
    <property type="entry name" value="Rossmann-like_a/b/a_fold"/>
</dbReference>
<keyword evidence="10" id="KW-1185">Reference proteome</keyword>
<dbReference type="InterPro" id="IPR002081">
    <property type="entry name" value="Cryptochrome/DNA_photolyase_1"/>
</dbReference>
<evidence type="ECO:0000313" key="10">
    <source>
        <dbReference type="Proteomes" id="UP001231915"/>
    </source>
</evidence>
<dbReference type="InterPro" id="IPR018394">
    <property type="entry name" value="DNA_photolyase_1_CS_C"/>
</dbReference>
<dbReference type="PRINTS" id="PR00147">
    <property type="entry name" value="DNAPHOTLYASE"/>
</dbReference>
<dbReference type="Pfam" id="PF03441">
    <property type="entry name" value="FAD_binding_7"/>
    <property type="match status" value="1"/>
</dbReference>
<reference evidence="9 10" key="1">
    <citation type="submission" date="2023-05" db="EMBL/GenBank/DDBJ databases">
        <title>Pseudoalteromonas ardens sp. nov., Pseudoalteromonas obscura sp. nov., and Pseudoalteromonas umbrosa sp. nov., isolated from the coral Montipora capitata.</title>
        <authorList>
            <person name="Thomas E.M."/>
            <person name="Smith E.M."/>
            <person name="Papke E."/>
            <person name="Shlafstein M.D."/>
            <person name="Oline D.K."/>
            <person name="Videau P."/>
            <person name="Saw J.H."/>
            <person name="Strangman W.K."/>
            <person name="Ushijima B."/>
        </authorList>
    </citation>
    <scope>NUCLEOTIDE SEQUENCE [LARGE SCALE GENOMIC DNA]</scope>
    <source>
        <strain evidence="9 10">P94</strain>
    </source>
</reference>
<accession>A0ABT7EJ65</accession>
<dbReference type="PANTHER" id="PTHR11455">
    <property type="entry name" value="CRYPTOCHROME"/>
    <property type="match status" value="1"/>
</dbReference>
<evidence type="ECO:0000256" key="6">
    <source>
        <dbReference type="ARBA" id="ARBA00022991"/>
    </source>
</evidence>
<evidence type="ECO:0000256" key="3">
    <source>
        <dbReference type="ARBA" id="ARBA00005862"/>
    </source>
</evidence>
<dbReference type="SUPFAM" id="SSF52425">
    <property type="entry name" value="Cryptochrome/photolyase, N-terminal domain"/>
    <property type="match status" value="1"/>
</dbReference>
<dbReference type="PROSITE" id="PS51645">
    <property type="entry name" value="PHR_CRY_ALPHA_BETA"/>
    <property type="match status" value="1"/>
</dbReference>
<protein>
    <submittedName>
        <fullName evidence="9">Deoxyribodipyrimidine photo-lyase</fullName>
        <ecNumber evidence="9">4.1.99.3</ecNumber>
    </submittedName>
</protein>
<dbReference type="PROSITE" id="PS00394">
    <property type="entry name" value="DNA_PHOTOLYASES_1_1"/>
    <property type="match status" value="1"/>
</dbReference>
<dbReference type="RefSeq" id="WP_284136908.1">
    <property type="nucleotide sequence ID" value="NZ_JASJUT010000003.1"/>
</dbReference>
<dbReference type="GO" id="GO:0003904">
    <property type="term" value="F:deoxyribodipyrimidine photo-lyase activity"/>
    <property type="evidence" value="ECO:0007669"/>
    <property type="project" value="UniProtKB-EC"/>
</dbReference>